<keyword evidence="4 6" id="KW-1133">Transmembrane helix</keyword>
<evidence type="ECO:0000313" key="9">
    <source>
        <dbReference type="Proteomes" id="UP000280434"/>
    </source>
</evidence>
<comment type="subcellular location">
    <subcellularLocation>
        <location evidence="1">Membrane</location>
        <topology evidence="1">Multi-pass membrane protein</topology>
    </subcellularLocation>
</comment>
<organism evidence="8 9">
    <name type="scientific">Trinickia fusca</name>
    <dbReference type="NCBI Taxonomy" id="2419777"/>
    <lineage>
        <taxon>Bacteria</taxon>
        <taxon>Pseudomonadati</taxon>
        <taxon>Pseudomonadota</taxon>
        <taxon>Betaproteobacteria</taxon>
        <taxon>Burkholderiales</taxon>
        <taxon>Burkholderiaceae</taxon>
        <taxon>Trinickia</taxon>
    </lineage>
</organism>
<evidence type="ECO:0000256" key="5">
    <source>
        <dbReference type="ARBA" id="ARBA00023136"/>
    </source>
</evidence>
<feature type="transmembrane region" description="Helical" evidence="6">
    <location>
        <begin position="63"/>
        <end position="80"/>
    </location>
</feature>
<dbReference type="AlphaFoldDB" id="A0A494WZK5"/>
<dbReference type="Proteomes" id="UP000280434">
    <property type="component" value="Unassembled WGS sequence"/>
</dbReference>
<gene>
    <name evidence="8" type="ORF">D7S89_24375</name>
</gene>
<sequence>MARVWHVSLRHVVARRADGGRVKLADHSSVRYLLVGVSNTAIGFAVIWIALSGLGFGNVAANVTGYAIAFLWSFALNRKWTFRHRGAIGKGLLRYALVCLVAYLANLAIVVWLSEFLGQRSLLVQVGGMITYTVLAYVGSRCFAFPAPAASAAAVASDRYT</sequence>
<protein>
    <submittedName>
        <fullName evidence="8">GtrA family protein</fullName>
    </submittedName>
</protein>
<evidence type="ECO:0000256" key="2">
    <source>
        <dbReference type="ARBA" id="ARBA00009399"/>
    </source>
</evidence>
<feature type="transmembrane region" description="Helical" evidence="6">
    <location>
        <begin position="134"/>
        <end position="156"/>
    </location>
</feature>
<keyword evidence="9" id="KW-1185">Reference proteome</keyword>
<keyword evidence="3 6" id="KW-0812">Transmembrane</keyword>
<evidence type="ECO:0000256" key="6">
    <source>
        <dbReference type="SAM" id="Phobius"/>
    </source>
</evidence>
<keyword evidence="5 6" id="KW-0472">Membrane</keyword>
<accession>A0A494WZK5</accession>
<evidence type="ECO:0000256" key="4">
    <source>
        <dbReference type="ARBA" id="ARBA00022989"/>
    </source>
</evidence>
<name>A0A494WZK5_9BURK</name>
<dbReference type="GO" id="GO:0005886">
    <property type="term" value="C:plasma membrane"/>
    <property type="evidence" value="ECO:0007669"/>
    <property type="project" value="TreeGrafter"/>
</dbReference>
<evidence type="ECO:0000256" key="3">
    <source>
        <dbReference type="ARBA" id="ARBA00022692"/>
    </source>
</evidence>
<dbReference type="GO" id="GO:0000271">
    <property type="term" value="P:polysaccharide biosynthetic process"/>
    <property type="evidence" value="ECO:0007669"/>
    <property type="project" value="InterPro"/>
</dbReference>
<dbReference type="OrthoDB" id="5772132at2"/>
<feature type="domain" description="GtrA/DPMS transmembrane" evidence="7">
    <location>
        <begin position="31"/>
        <end position="145"/>
    </location>
</feature>
<dbReference type="Pfam" id="PF04138">
    <property type="entry name" value="GtrA_DPMS_TM"/>
    <property type="match status" value="1"/>
</dbReference>
<comment type="similarity">
    <text evidence="2">Belongs to the GtrA family.</text>
</comment>
<reference evidence="8 9" key="1">
    <citation type="submission" date="2018-10" db="EMBL/GenBank/DDBJ databases">
        <title>Paraburkholderia sp. 7MK8-2, isolated from soil.</title>
        <authorList>
            <person name="Gao Z.-H."/>
            <person name="Qiu L.-H."/>
        </authorList>
    </citation>
    <scope>NUCLEOTIDE SEQUENCE [LARGE SCALE GENOMIC DNA]</scope>
    <source>
        <strain evidence="8 9">7MK8-2</strain>
    </source>
</reference>
<dbReference type="EMBL" id="RBZV01000016">
    <property type="protein sequence ID" value="RKP43897.1"/>
    <property type="molecule type" value="Genomic_DNA"/>
</dbReference>
<feature type="transmembrane region" description="Helical" evidence="6">
    <location>
        <begin position="92"/>
        <end position="114"/>
    </location>
</feature>
<proteinExistence type="inferred from homology"/>
<evidence type="ECO:0000259" key="7">
    <source>
        <dbReference type="Pfam" id="PF04138"/>
    </source>
</evidence>
<dbReference type="PANTHER" id="PTHR38459">
    <property type="entry name" value="PROPHAGE BACTOPRENOL-LINKED GLUCOSE TRANSLOCASE HOMOLOG"/>
    <property type="match status" value="1"/>
</dbReference>
<comment type="caution">
    <text evidence="8">The sequence shown here is derived from an EMBL/GenBank/DDBJ whole genome shotgun (WGS) entry which is preliminary data.</text>
</comment>
<dbReference type="InterPro" id="IPR051401">
    <property type="entry name" value="GtrA_CellWall_Glycosyl"/>
</dbReference>
<feature type="transmembrane region" description="Helical" evidence="6">
    <location>
        <begin position="30"/>
        <end position="51"/>
    </location>
</feature>
<evidence type="ECO:0000313" key="8">
    <source>
        <dbReference type="EMBL" id="RKP43897.1"/>
    </source>
</evidence>
<dbReference type="PANTHER" id="PTHR38459:SF1">
    <property type="entry name" value="PROPHAGE BACTOPRENOL-LINKED GLUCOSE TRANSLOCASE HOMOLOG"/>
    <property type="match status" value="1"/>
</dbReference>
<dbReference type="InterPro" id="IPR007267">
    <property type="entry name" value="GtrA_DPMS_TM"/>
</dbReference>
<evidence type="ECO:0000256" key="1">
    <source>
        <dbReference type="ARBA" id="ARBA00004141"/>
    </source>
</evidence>